<dbReference type="Pfam" id="PF12158">
    <property type="entry name" value="DUF3592"/>
    <property type="match status" value="1"/>
</dbReference>
<dbReference type="OrthoDB" id="884541at2"/>
<feature type="transmembrane region" description="Helical" evidence="1">
    <location>
        <begin position="117"/>
        <end position="135"/>
    </location>
</feature>
<keyword evidence="4" id="KW-1185">Reference proteome</keyword>
<keyword evidence="1" id="KW-0812">Transmembrane</keyword>
<accession>A0A4Q5LFA7</accession>
<sequence>MLISTVDIDSFVSFLVLTIILLASAAYYRLRQHLLRVGERVEGTVIRLEADENDLETQRYYPVVRFHTSRGVWLEARYTHGPEVPAYVKGQTVTVLYDPDHPTRFVLGATPVSTWEWGMLALTVGVLAYCVYASLNQPL</sequence>
<dbReference type="Proteomes" id="UP000294155">
    <property type="component" value="Unassembled WGS sequence"/>
</dbReference>
<keyword evidence="1" id="KW-0472">Membrane</keyword>
<proteinExistence type="predicted"/>
<name>A0A4Q5LFA7_9BACT</name>
<feature type="transmembrane region" description="Helical" evidence="1">
    <location>
        <begin position="12"/>
        <end position="30"/>
    </location>
</feature>
<evidence type="ECO:0000259" key="2">
    <source>
        <dbReference type="Pfam" id="PF12158"/>
    </source>
</evidence>
<dbReference type="AlphaFoldDB" id="A0A4Q5LFA7"/>
<dbReference type="EMBL" id="SEWE01000008">
    <property type="protein sequence ID" value="RYU81825.1"/>
    <property type="molecule type" value="Genomic_DNA"/>
</dbReference>
<protein>
    <submittedName>
        <fullName evidence="3">DUF3592 domain-containing protein</fullName>
    </submittedName>
</protein>
<dbReference type="InterPro" id="IPR021994">
    <property type="entry name" value="DUF3592"/>
</dbReference>
<keyword evidence="1" id="KW-1133">Transmembrane helix</keyword>
<evidence type="ECO:0000313" key="4">
    <source>
        <dbReference type="Proteomes" id="UP000294155"/>
    </source>
</evidence>
<comment type="caution">
    <text evidence="3">The sequence shown here is derived from an EMBL/GenBank/DDBJ whole genome shotgun (WGS) entry which is preliminary data.</text>
</comment>
<evidence type="ECO:0000256" key="1">
    <source>
        <dbReference type="SAM" id="Phobius"/>
    </source>
</evidence>
<dbReference type="RefSeq" id="WP_129920129.1">
    <property type="nucleotide sequence ID" value="NZ_SEWE01000008.1"/>
</dbReference>
<gene>
    <name evidence="3" type="ORF">EWM57_05445</name>
</gene>
<feature type="domain" description="DUF3592" evidence="2">
    <location>
        <begin position="41"/>
        <end position="108"/>
    </location>
</feature>
<evidence type="ECO:0000313" key="3">
    <source>
        <dbReference type="EMBL" id="RYU81825.1"/>
    </source>
</evidence>
<organism evidence="3 4">
    <name type="scientific">Hymenobacter persicinus</name>
    <dbReference type="NCBI Taxonomy" id="2025506"/>
    <lineage>
        <taxon>Bacteria</taxon>
        <taxon>Pseudomonadati</taxon>
        <taxon>Bacteroidota</taxon>
        <taxon>Cytophagia</taxon>
        <taxon>Cytophagales</taxon>
        <taxon>Hymenobacteraceae</taxon>
        <taxon>Hymenobacter</taxon>
    </lineage>
</organism>
<reference evidence="3 4" key="1">
    <citation type="submission" date="2019-02" db="EMBL/GenBank/DDBJ databases">
        <title>Bacterial novel species isolated from soil.</title>
        <authorList>
            <person name="Jung H.-Y."/>
        </authorList>
    </citation>
    <scope>NUCLEOTIDE SEQUENCE [LARGE SCALE GENOMIC DNA]</scope>
    <source>
        <strain evidence="3 4">1-3-3-3</strain>
    </source>
</reference>